<comment type="caution">
    <text evidence="6">The sequence shown here is derived from an EMBL/GenBank/DDBJ whole genome shotgun (WGS) entry which is preliminary data.</text>
</comment>
<dbReference type="GO" id="GO:0016887">
    <property type="term" value="F:ATP hydrolysis activity"/>
    <property type="evidence" value="ECO:0007669"/>
    <property type="project" value="InterPro"/>
</dbReference>
<keyword evidence="3" id="KW-0547">Nucleotide-binding</keyword>
<organism evidence="6 7">
    <name type="scientific">Deinococcus indicus</name>
    <dbReference type="NCBI Taxonomy" id="223556"/>
    <lineage>
        <taxon>Bacteria</taxon>
        <taxon>Thermotogati</taxon>
        <taxon>Deinococcota</taxon>
        <taxon>Deinococci</taxon>
        <taxon>Deinococcales</taxon>
        <taxon>Deinococcaceae</taxon>
        <taxon>Deinococcus</taxon>
    </lineage>
</organism>
<dbReference type="Proteomes" id="UP000197208">
    <property type="component" value="Unassembled WGS sequence"/>
</dbReference>
<dbReference type="GO" id="GO:0005524">
    <property type="term" value="F:ATP binding"/>
    <property type="evidence" value="ECO:0007669"/>
    <property type="project" value="UniProtKB-KW"/>
</dbReference>
<evidence type="ECO:0000256" key="2">
    <source>
        <dbReference type="ARBA" id="ARBA00022448"/>
    </source>
</evidence>
<evidence type="ECO:0000259" key="5">
    <source>
        <dbReference type="PROSITE" id="PS50893"/>
    </source>
</evidence>
<dbReference type="PANTHER" id="PTHR43335">
    <property type="entry name" value="ABC TRANSPORTER, ATP-BINDING PROTEIN"/>
    <property type="match status" value="1"/>
</dbReference>
<dbReference type="OrthoDB" id="9781337at2"/>
<feature type="domain" description="ABC transporter" evidence="5">
    <location>
        <begin position="4"/>
        <end position="228"/>
    </location>
</feature>
<dbReference type="PANTHER" id="PTHR43335:SF4">
    <property type="entry name" value="ABC TRANSPORTER, ATP-BINDING PROTEIN"/>
    <property type="match status" value="1"/>
</dbReference>
<evidence type="ECO:0000256" key="4">
    <source>
        <dbReference type="ARBA" id="ARBA00022840"/>
    </source>
</evidence>
<protein>
    <recommendedName>
        <fullName evidence="5">ABC transporter domain-containing protein</fullName>
    </recommendedName>
</protein>
<dbReference type="Pfam" id="PF00005">
    <property type="entry name" value="ABC_tran"/>
    <property type="match status" value="1"/>
</dbReference>
<dbReference type="SMART" id="SM00382">
    <property type="entry name" value="AAA"/>
    <property type="match status" value="1"/>
</dbReference>
<dbReference type="RefSeq" id="WP_088248879.1">
    <property type="nucleotide sequence ID" value="NZ_NHMK01000016.1"/>
</dbReference>
<reference evidence="6 7" key="1">
    <citation type="submission" date="2017-05" db="EMBL/GenBank/DDBJ databases">
        <title>De novo genome assembly of Deniococcus indicus strain DR1.</title>
        <authorList>
            <person name="Chauhan D."/>
            <person name="Yennamalli R.M."/>
            <person name="Priyadarshini R."/>
        </authorList>
    </citation>
    <scope>NUCLEOTIDE SEQUENCE [LARGE SCALE GENOMIC DNA]</scope>
    <source>
        <strain evidence="6 7">DR1</strain>
    </source>
</reference>
<gene>
    <name evidence="6" type="ORF">CBQ26_12030</name>
</gene>
<keyword evidence="2" id="KW-0813">Transport</keyword>
<name>A0A246BJM7_9DEIO</name>
<comment type="similarity">
    <text evidence="1">Belongs to the ABC transporter superfamily.</text>
</comment>
<dbReference type="Gene3D" id="3.40.50.300">
    <property type="entry name" value="P-loop containing nucleotide triphosphate hydrolases"/>
    <property type="match status" value="1"/>
</dbReference>
<evidence type="ECO:0000256" key="1">
    <source>
        <dbReference type="ARBA" id="ARBA00005417"/>
    </source>
</evidence>
<dbReference type="AlphaFoldDB" id="A0A246BJM7"/>
<accession>A0A246BJM7</accession>
<evidence type="ECO:0000256" key="3">
    <source>
        <dbReference type="ARBA" id="ARBA00022741"/>
    </source>
</evidence>
<dbReference type="InterPro" id="IPR003439">
    <property type="entry name" value="ABC_transporter-like_ATP-bd"/>
</dbReference>
<evidence type="ECO:0000313" key="6">
    <source>
        <dbReference type="EMBL" id="OWL95482.1"/>
    </source>
</evidence>
<proteinExistence type="inferred from homology"/>
<dbReference type="InterPro" id="IPR003593">
    <property type="entry name" value="AAA+_ATPase"/>
</dbReference>
<sequence>MSALIAQGLHVRRGAREVLRDVNLDLPAGSITALLGPNGGGKTTLMRVLAGILPPHAGTLRAGDRHAAGSIAWRQQVVLVPTGGAVMTSEDARAHFTFGARAYPAWDAGRALEAAAALHVPLDRRAGTLSTGQRMGLALACAFGCGASVLLLDEPGNGLDPEHRDRLSAAVATFAADGGTVLLSSHVLPEVEGLADRAVFLKAGEIRLAADLDDLRAASSTLQVVLPDVLPARALDELRQVEGVRDLSLEGRTLHVHLGGPADGVLAALSSLRPLDVQARPCPLSRTYADLMNDRGAA</sequence>
<dbReference type="InterPro" id="IPR027417">
    <property type="entry name" value="P-loop_NTPase"/>
</dbReference>
<evidence type="ECO:0000313" key="7">
    <source>
        <dbReference type="Proteomes" id="UP000197208"/>
    </source>
</evidence>
<dbReference type="CDD" id="cd03230">
    <property type="entry name" value="ABC_DR_subfamily_A"/>
    <property type="match status" value="1"/>
</dbReference>
<dbReference type="EMBL" id="NHMK01000016">
    <property type="protein sequence ID" value="OWL95482.1"/>
    <property type="molecule type" value="Genomic_DNA"/>
</dbReference>
<keyword evidence="7" id="KW-1185">Reference proteome</keyword>
<dbReference type="SUPFAM" id="SSF52540">
    <property type="entry name" value="P-loop containing nucleoside triphosphate hydrolases"/>
    <property type="match status" value="1"/>
</dbReference>
<dbReference type="PROSITE" id="PS50893">
    <property type="entry name" value="ABC_TRANSPORTER_2"/>
    <property type="match status" value="1"/>
</dbReference>
<keyword evidence="4" id="KW-0067">ATP-binding</keyword>